<organism evidence="2 3">
    <name type="scientific">Botryotinia fuckeliana (strain T4)</name>
    <name type="common">Noble rot fungus</name>
    <name type="synonym">Botrytis cinerea</name>
    <dbReference type="NCBI Taxonomy" id="999810"/>
    <lineage>
        <taxon>Eukaryota</taxon>
        <taxon>Fungi</taxon>
        <taxon>Dikarya</taxon>
        <taxon>Ascomycota</taxon>
        <taxon>Pezizomycotina</taxon>
        <taxon>Leotiomycetes</taxon>
        <taxon>Helotiales</taxon>
        <taxon>Sclerotiniaceae</taxon>
        <taxon>Botrytis</taxon>
    </lineage>
</organism>
<protein>
    <recommendedName>
        <fullName evidence="4">Protein kinase domain-containing protein</fullName>
    </recommendedName>
</protein>
<feature type="signal peptide" evidence="1">
    <location>
        <begin position="1"/>
        <end position="15"/>
    </location>
</feature>
<gene>
    <name evidence="2" type="ORF">BofuT4_uP069040.1</name>
</gene>
<dbReference type="InParanoid" id="G2XQF9"/>
<evidence type="ECO:0000313" key="3">
    <source>
        <dbReference type="Proteomes" id="UP000008177"/>
    </source>
</evidence>
<dbReference type="STRING" id="999810.G2XQF9"/>
<reference evidence="3" key="1">
    <citation type="journal article" date="2011" name="PLoS Genet.">
        <title>Genomic analysis of the necrotrophic fungal pathogens Sclerotinia sclerotiorum and Botrytis cinerea.</title>
        <authorList>
            <person name="Amselem J."/>
            <person name="Cuomo C.A."/>
            <person name="van Kan J.A."/>
            <person name="Viaud M."/>
            <person name="Benito E.P."/>
            <person name="Couloux A."/>
            <person name="Coutinho P.M."/>
            <person name="de Vries R.P."/>
            <person name="Dyer P.S."/>
            <person name="Fillinger S."/>
            <person name="Fournier E."/>
            <person name="Gout L."/>
            <person name="Hahn M."/>
            <person name="Kohn L."/>
            <person name="Lapalu N."/>
            <person name="Plummer K.M."/>
            <person name="Pradier J.M."/>
            <person name="Quevillon E."/>
            <person name="Sharon A."/>
            <person name="Simon A."/>
            <person name="ten Have A."/>
            <person name="Tudzynski B."/>
            <person name="Tudzynski P."/>
            <person name="Wincker P."/>
            <person name="Andrew M."/>
            <person name="Anthouard V."/>
            <person name="Beever R.E."/>
            <person name="Beffa R."/>
            <person name="Benoit I."/>
            <person name="Bouzid O."/>
            <person name="Brault B."/>
            <person name="Chen Z."/>
            <person name="Choquer M."/>
            <person name="Collemare J."/>
            <person name="Cotton P."/>
            <person name="Danchin E.G."/>
            <person name="Da Silva C."/>
            <person name="Gautier A."/>
            <person name="Giraud C."/>
            <person name="Giraud T."/>
            <person name="Gonzalez C."/>
            <person name="Grossetete S."/>
            <person name="Guldener U."/>
            <person name="Henrissat B."/>
            <person name="Howlett B.J."/>
            <person name="Kodira C."/>
            <person name="Kretschmer M."/>
            <person name="Lappartient A."/>
            <person name="Leroch M."/>
            <person name="Levis C."/>
            <person name="Mauceli E."/>
            <person name="Neuveglise C."/>
            <person name="Oeser B."/>
            <person name="Pearson M."/>
            <person name="Poulain J."/>
            <person name="Poussereau N."/>
            <person name="Quesneville H."/>
            <person name="Rascle C."/>
            <person name="Schumacher J."/>
            <person name="Segurens B."/>
            <person name="Sexton A."/>
            <person name="Silva E."/>
            <person name="Sirven C."/>
            <person name="Soanes D.M."/>
            <person name="Talbot N.J."/>
            <person name="Templeton M."/>
            <person name="Yandava C."/>
            <person name="Yarden O."/>
            <person name="Zeng Q."/>
            <person name="Rollins J.A."/>
            <person name="Lebrun M.H."/>
            <person name="Dickman M."/>
        </authorList>
    </citation>
    <scope>NUCLEOTIDE SEQUENCE [LARGE SCALE GENOMIC DNA]</scope>
    <source>
        <strain evidence="3">T4</strain>
    </source>
</reference>
<dbReference type="AlphaFoldDB" id="G2XQF9"/>
<evidence type="ECO:0000256" key="1">
    <source>
        <dbReference type="SAM" id="SignalP"/>
    </source>
</evidence>
<dbReference type="OrthoDB" id="310217at2759"/>
<keyword evidence="1" id="KW-0732">Signal</keyword>
<evidence type="ECO:0008006" key="4">
    <source>
        <dbReference type="Google" id="ProtNLM"/>
    </source>
</evidence>
<dbReference type="Proteomes" id="UP000008177">
    <property type="component" value="Unplaced contigs"/>
</dbReference>
<accession>G2XQF9</accession>
<sequence length="76" mass="8573">MVGLIMLGLLDSTVSVCMPSQGYVVNYNKRLRSGANMAYYLEDEKDIRNAYSQMLRGLIVECCTKEPLLRPKAVEL</sequence>
<name>G2XQF9_BOTF4</name>
<feature type="chain" id="PRO_5013152860" description="Protein kinase domain-containing protein" evidence="1">
    <location>
        <begin position="16"/>
        <end position="76"/>
    </location>
</feature>
<dbReference type="HOGENOM" id="CLU_2654180_0_0_1"/>
<evidence type="ECO:0000313" key="2">
    <source>
        <dbReference type="EMBL" id="CCD43064.1"/>
    </source>
</evidence>
<proteinExistence type="predicted"/>
<dbReference type="EMBL" id="FQ790252">
    <property type="protein sequence ID" value="CCD43064.1"/>
    <property type="molecule type" value="Genomic_DNA"/>
</dbReference>